<reference evidence="3 4" key="1">
    <citation type="journal article" date="2013" name="PLoS ONE">
        <title>Assembly-driven community genomics of a hypersaline microbial ecosystem.</title>
        <authorList>
            <person name="Podell S."/>
            <person name="Ugalde J.A."/>
            <person name="Narasingarao P."/>
            <person name="Banfield J.F."/>
            <person name="Heidelberg K.B."/>
            <person name="Allen E.E."/>
        </authorList>
    </citation>
    <scope>NUCLEOTIDE SEQUENCE [LARGE SCALE GENOMIC DNA]</scope>
    <source>
        <strain evidence="4">J07HQW2</strain>
    </source>
</reference>
<dbReference type="EMBL" id="KE356561">
    <property type="protein sequence ID" value="ERG94988.1"/>
    <property type="molecule type" value="Genomic_DNA"/>
</dbReference>
<feature type="transmembrane region" description="Helical" evidence="2">
    <location>
        <begin position="116"/>
        <end position="137"/>
    </location>
</feature>
<dbReference type="AlphaFoldDB" id="U1NE18"/>
<feature type="compositionally biased region" description="Low complexity" evidence="1">
    <location>
        <begin position="11"/>
        <end position="22"/>
    </location>
</feature>
<organism evidence="3 4">
    <name type="scientific">Haloquadratum walsbyi J07HQW2</name>
    <dbReference type="NCBI Taxonomy" id="1238425"/>
    <lineage>
        <taxon>Archaea</taxon>
        <taxon>Methanobacteriati</taxon>
        <taxon>Methanobacteriota</taxon>
        <taxon>Stenosarchaea group</taxon>
        <taxon>Halobacteria</taxon>
        <taxon>Halobacteriales</taxon>
        <taxon>Haloferacaceae</taxon>
        <taxon>Haloquadratum</taxon>
    </lineage>
</organism>
<protein>
    <recommendedName>
        <fullName evidence="5">DUF5518 domain-containing protein</fullName>
    </recommendedName>
</protein>
<accession>U1NE18</accession>
<feature type="compositionally biased region" description="Basic and acidic residues" evidence="1">
    <location>
        <begin position="1"/>
        <end position="10"/>
    </location>
</feature>
<feature type="transmembrane region" description="Helical" evidence="2">
    <location>
        <begin position="62"/>
        <end position="80"/>
    </location>
</feature>
<feature type="transmembrane region" description="Helical" evidence="2">
    <location>
        <begin position="143"/>
        <end position="165"/>
    </location>
</feature>
<name>U1NE18_9EURY</name>
<feature type="region of interest" description="Disordered" evidence="1">
    <location>
        <begin position="1"/>
        <end position="49"/>
    </location>
</feature>
<dbReference type="RefSeq" id="WP_021054479.1">
    <property type="nucleotide sequence ID" value="NZ_KE356561.1"/>
</dbReference>
<evidence type="ECO:0000256" key="2">
    <source>
        <dbReference type="SAM" id="Phobius"/>
    </source>
</evidence>
<dbReference type="HOGENOM" id="CLU_109222_0_0_2"/>
<evidence type="ECO:0008006" key="5">
    <source>
        <dbReference type="Google" id="ProtNLM"/>
    </source>
</evidence>
<evidence type="ECO:0000313" key="3">
    <source>
        <dbReference type="EMBL" id="ERG94988.1"/>
    </source>
</evidence>
<sequence length="177" mass="18302">MQRSDERETEATTGSNGSSTASDQSFDFEGESDIGRDVDTNLGSDIATETGKDDRRLPTIRSLLFVIALSAVGFIIGGSVPIIGTIGQFIGLFIMSFLIGAIGSEGRYAESAIGGGLVTGVLLILGTLTSVFTPFAVQFLSDYGIAIAGAGVGVGTIIAVVGHYFGRDLRSGLTKNI</sequence>
<evidence type="ECO:0000313" key="4">
    <source>
        <dbReference type="Proteomes" id="UP000030710"/>
    </source>
</evidence>
<feature type="transmembrane region" description="Helical" evidence="2">
    <location>
        <begin position="86"/>
        <end position="104"/>
    </location>
</feature>
<keyword evidence="2" id="KW-0472">Membrane</keyword>
<evidence type="ECO:0000256" key="1">
    <source>
        <dbReference type="SAM" id="MobiDB-lite"/>
    </source>
</evidence>
<gene>
    <name evidence="3" type="ORF">J07HQW2_01431</name>
</gene>
<keyword evidence="2" id="KW-0812">Transmembrane</keyword>
<proteinExistence type="predicted"/>
<dbReference type="Proteomes" id="UP000030710">
    <property type="component" value="Unassembled WGS sequence"/>
</dbReference>
<keyword evidence="2" id="KW-1133">Transmembrane helix</keyword>
<dbReference type="eggNOG" id="arCOG06372">
    <property type="taxonomic scope" value="Archaea"/>
</dbReference>